<comment type="subcellular location">
    <subcellularLocation>
        <location evidence="8">Cell membrane</location>
        <topology evidence="8">Multi-pass membrane protein</topology>
    </subcellularLocation>
    <subcellularLocation>
        <location evidence="1">Membrane</location>
        <topology evidence="1">Multi-pass membrane protein</topology>
    </subcellularLocation>
</comment>
<organism evidence="10 11">
    <name type="scientific">Rhodoblastus acidophilus</name>
    <name type="common">Rhodopseudomonas acidophila</name>
    <dbReference type="NCBI Taxonomy" id="1074"/>
    <lineage>
        <taxon>Bacteria</taxon>
        <taxon>Pseudomonadati</taxon>
        <taxon>Pseudomonadota</taxon>
        <taxon>Alphaproteobacteria</taxon>
        <taxon>Hyphomicrobiales</taxon>
        <taxon>Rhodoblastaceae</taxon>
        <taxon>Rhodoblastus</taxon>
    </lineage>
</organism>
<dbReference type="UniPathway" id="UPA00079">
    <property type="reaction ID" value="UER00168"/>
</dbReference>
<comment type="catalytic activity">
    <reaction evidence="8">
        <text>an all-trans-polyprenyl diphosphate + 1,4-dihydroxy-2-naphthoate + H(+) = a 2-demethylmenaquinol + CO2 + diphosphate</text>
        <dbReference type="Rhea" id="RHEA:26478"/>
        <dbReference type="Rhea" id="RHEA-COMP:9563"/>
        <dbReference type="Rhea" id="RHEA-COMP:9564"/>
        <dbReference type="ChEBI" id="CHEBI:11173"/>
        <dbReference type="ChEBI" id="CHEBI:15378"/>
        <dbReference type="ChEBI" id="CHEBI:16526"/>
        <dbReference type="ChEBI" id="CHEBI:33019"/>
        <dbReference type="ChEBI" id="CHEBI:55437"/>
        <dbReference type="ChEBI" id="CHEBI:58914"/>
        <dbReference type="EC" id="2.5.1.74"/>
    </reaction>
</comment>
<dbReference type="GO" id="GO:0005886">
    <property type="term" value="C:plasma membrane"/>
    <property type="evidence" value="ECO:0007669"/>
    <property type="project" value="UniProtKB-SubCell"/>
</dbReference>
<evidence type="ECO:0000256" key="5">
    <source>
        <dbReference type="ARBA" id="ARBA00022692"/>
    </source>
</evidence>
<proteinExistence type="inferred from homology"/>
<dbReference type="OrthoDB" id="9767568at2"/>
<sequence>MTITNSETAPLFSTWIGAMRPRTLTMALAPVLVGAALAWLVAGKTHLAATLVAMLSAGCIQIATNLFNDAKDFERGGDGPDRLGPVRAAASGLLEPAAIKRAAVGAFALAACGGVYLIAVGGWPILLLGLASIVSGWAYTGGPWPISYSPFGEIFVIAFFGLAAVCGTYWLCAGELALAPVLAGCAVGLFAAGVLMVNNFRDAAADARVGRRTLAIVAGPARARWLFAAMMLAPFALLAPLAGAAPPNHMVVALGALPLAAMQARRLFVERPGPGLNGLLAQTAQTQALFSVLLCLGAVF</sequence>
<dbReference type="InterPro" id="IPR026046">
    <property type="entry name" value="UBIAD1"/>
</dbReference>
<dbReference type="GO" id="GO:0009234">
    <property type="term" value="P:menaquinone biosynthetic process"/>
    <property type="evidence" value="ECO:0007669"/>
    <property type="project" value="UniProtKB-UniRule"/>
</dbReference>
<dbReference type="InterPro" id="IPR004657">
    <property type="entry name" value="MenA"/>
</dbReference>
<dbReference type="GO" id="GO:0042371">
    <property type="term" value="P:vitamin K biosynthetic process"/>
    <property type="evidence" value="ECO:0007669"/>
    <property type="project" value="TreeGrafter"/>
</dbReference>
<dbReference type="PANTHER" id="PTHR13929:SF0">
    <property type="entry name" value="UBIA PRENYLTRANSFERASE DOMAIN-CONTAINING PROTEIN 1"/>
    <property type="match status" value="1"/>
</dbReference>
<dbReference type="EC" id="2.5.1.74" evidence="8 9"/>
<reference evidence="11" key="1">
    <citation type="submission" date="2017-06" db="EMBL/GenBank/DDBJ databases">
        <authorList>
            <person name="Varghese N."/>
            <person name="Submissions S."/>
        </authorList>
    </citation>
    <scope>NUCLEOTIDE SEQUENCE [LARGE SCALE GENOMIC DNA]</scope>
    <source>
        <strain evidence="11">DSM 137</strain>
    </source>
</reference>
<feature type="transmembrane region" description="Helical" evidence="8">
    <location>
        <begin position="23"/>
        <end position="41"/>
    </location>
</feature>
<comment type="caution">
    <text evidence="8">Lacks conserved residue(s) required for the propagation of feature annotation.</text>
</comment>
<dbReference type="InterPro" id="IPR000537">
    <property type="entry name" value="UbiA_prenyltransferase"/>
</dbReference>
<name>A0A212R3I3_RHOAC</name>
<dbReference type="PIRSF" id="PIRSF005355">
    <property type="entry name" value="UBIAD1"/>
    <property type="match status" value="1"/>
</dbReference>
<keyword evidence="5 8" id="KW-0812">Transmembrane</keyword>
<dbReference type="EMBL" id="FYDG01000002">
    <property type="protein sequence ID" value="SNB66555.1"/>
    <property type="molecule type" value="Genomic_DNA"/>
</dbReference>
<dbReference type="Gene3D" id="1.10.357.140">
    <property type="entry name" value="UbiA prenyltransferase"/>
    <property type="match status" value="1"/>
</dbReference>
<dbReference type="NCBIfam" id="NF004751">
    <property type="entry name" value="PRK06080.1-3"/>
    <property type="match status" value="1"/>
</dbReference>
<evidence type="ECO:0000313" key="10">
    <source>
        <dbReference type="EMBL" id="SNB66555.1"/>
    </source>
</evidence>
<evidence type="ECO:0000256" key="6">
    <source>
        <dbReference type="ARBA" id="ARBA00022989"/>
    </source>
</evidence>
<dbReference type="HAMAP" id="MF_01937">
    <property type="entry name" value="MenA_1"/>
    <property type="match status" value="1"/>
</dbReference>
<feature type="transmembrane region" description="Helical" evidence="8">
    <location>
        <begin position="154"/>
        <end position="171"/>
    </location>
</feature>
<comment type="function">
    <text evidence="8">Conversion of 1,4-dihydroxy-2-naphthoate (DHNA) to demethylmenaquinone (DMK).</text>
</comment>
<feature type="transmembrane region" description="Helical" evidence="8">
    <location>
        <begin position="221"/>
        <end position="243"/>
    </location>
</feature>
<dbReference type="NCBIfam" id="TIGR00751">
    <property type="entry name" value="menA"/>
    <property type="match status" value="1"/>
</dbReference>
<keyword evidence="11" id="KW-1185">Reference proteome</keyword>
<feature type="transmembrane region" description="Helical" evidence="8">
    <location>
        <begin position="125"/>
        <end position="142"/>
    </location>
</feature>
<evidence type="ECO:0000256" key="9">
    <source>
        <dbReference type="NCBIfam" id="TIGR00751"/>
    </source>
</evidence>
<comment type="pathway">
    <text evidence="8">Quinol/quinone metabolism; menaquinone biosynthesis; menaquinol from 1,4-dihydroxy-2-naphthoate: step 1/2.</text>
</comment>
<keyword evidence="2 8" id="KW-0474">Menaquinone biosynthesis</keyword>
<evidence type="ECO:0000256" key="4">
    <source>
        <dbReference type="ARBA" id="ARBA00022679"/>
    </source>
</evidence>
<protein>
    <recommendedName>
        <fullName evidence="8 9">1,4-dihydroxy-2-naphthoate octaprenyltransferase</fullName>
        <shortName evidence="8">DHNA-octaprenyltransferase</shortName>
        <ecNumber evidence="8 9">2.5.1.74</ecNumber>
    </recommendedName>
</protein>
<evidence type="ECO:0000256" key="3">
    <source>
        <dbReference type="ARBA" id="ARBA00022475"/>
    </source>
</evidence>
<dbReference type="AlphaFoldDB" id="A0A212R3I3"/>
<dbReference type="Proteomes" id="UP000198418">
    <property type="component" value="Unassembled WGS sequence"/>
</dbReference>
<keyword evidence="4 8" id="KW-0808">Transferase</keyword>
<keyword evidence="7 8" id="KW-0472">Membrane</keyword>
<gene>
    <name evidence="8" type="primary">menA</name>
    <name evidence="10" type="ORF">SAMN06265338_102476</name>
</gene>
<evidence type="ECO:0000256" key="8">
    <source>
        <dbReference type="HAMAP-Rule" id="MF_01937"/>
    </source>
</evidence>
<feature type="transmembrane region" description="Helical" evidence="8">
    <location>
        <begin position="177"/>
        <end position="200"/>
    </location>
</feature>
<dbReference type="GO" id="GO:0046428">
    <property type="term" value="F:1,4-dihydroxy-2-naphthoate polyprenyltransferase activity"/>
    <property type="evidence" value="ECO:0007669"/>
    <property type="project" value="UniProtKB-UniRule"/>
</dbReference>
<keyword evidence="6 8" id="KW-1133">Transmembrane helix</keyword>
<evidence type="ECO:0000256" key="1">
    <source>
        <dbReference type="ARBA" id="ARBA00004141"/>
    </source>
</evidence>
<dbReference type="InterPro" id="IPR044878">
    <property type="entry name" value="UbiA_sf"/>
</dbReference>
<dbReference type="PANTHER" id="PTHR13929">
    <property type="entry name" value="1,4-DIHYDROXY-2-NAPHTHOATE OCTAPRENYLTRANSFERASE"/>
    <property type="match status" value="1"/>
</dbReference>
<dbReference type="CDD" id="cd13962">
    <property type="entry name" value="PT_UbiA_UBIAD1"/>
    <property type="match status" value="1"/>
</dbReference>
<evidence type="ECO:0000256" key="7">
    <source>
        <dbReference type="ARBA" id="ARBA00023136"/>
    </source>
</evidence>
<comment type="similarity">
    <text evidence="8">Belongs to the MenA family. Type 1 subfamily.</text>
</comment>
<dbReference type="RefSeq" id="WP_088519967.1">
    <property type="nucleotide sequence ID" value="NZ_FYDG01000002.1"/>
</dbReference>
<evidence type="ECO:0000313" key="11">
    <source>
        <dbReference type="Proteomes" id="UP000198418"/>
    </source>
</evidence>
<evidence type="ECO:0000256" key="2">
    <source>
        <dbReference type="ARBA" id="ARBA00022428"/>
    </source>
</evidence>
<keyword evidence="3 8" id="KW-1003">Cell membrane</keyword>
<dbReference type="Pfam" id="PF01040">
    <property type="entry name" value="UbiA"/>
    <property type="match status" value="1"/>
</dbReference>
<accession>A0A212R3I3</accession>